<feature type="region of interest" description="Disordered" evidence="1">
    <location>
        <begin position="813"/>
        <end position="839"/>
    </location>
</feature>
<feature type="compositionally biased region" description="Basic and acidic residues" evidence="1">
    <location>
        <begin position="763"/>
        <end position="783"/>
    </location>
</feature>
<feature type="compositionally biased region" description="Polar residues" evidence="1">
    <location>
        <begin position="946"/>
        <end position="955"/>
    </location>
</feature>
<feature type="region of interest" description="Disordered" evidence="1">
    <location>
        <begin position="362"/>
        <end position="499"/>
    </location>
</feature>
<evidence type="ECO:0000256" key="1">
    <source>
        <dbReference type="SAM" id="MobiDB-lite"/>
    </source>
</evidence>
<protein>
    <submittedName>
        <fullName evidence="2">Uncharacterized protein</fullName>
    </submittedName>
</protein>
<feature type="compositionally biased region" description="Polar residues" evidence="1">
    <location>
        <begin position="969"/>
        <end position="979"/>
    </location>
</feature>
<comment type="caution">
    <text evidence="2">The sequence shown here is derived from an EMBL/GenBank/DDBJ whole genome shotgun (WGS) entry which is preliminary data.</text>
</comment>
<feature type="compositionally biased region" description="Basic and acidic residues" evidence="1">
    <location>
        <begin position="679"/>
        <end position="693"/>
    </location>
</feature>
<feature type="compositionally biased region" description="Polar residues" evidence="1">
    <location>
        <begin position="1053"/>
        <end position="1066"/>
    </location>
</feature>
<reference evidence="2 3" key="1">
    <citation type="submission" date="2019-06" db="EMBL/GenBank/DDBJ databases">
        <authorList>
            <person name="Broberg M."/>
        </authorList>
    </citation>
    <scope>NUCLEOTIDE SEQUENCE [LARGE SCALE GENOMIC DNA]</scope>
</reference>
<feature type="region of interest" description="Disordered" evidence="1">
    <location>
        <begin position="728"/>
        <end position="795"/>
    </location>
</feature>
<feature type="compositionally biased region" description="Basic and acidic residues" evidence="1">
    <location>
        <begin position="731"/>
        <end position="752"/>
    </location>
</feature>
<gene>
    <name evidence="2" type="ORF">CLO192961_LOCUS62677</name>
</gene>
<evidence type="ECO:0000313" key="3">
    <source>
        <dbReference type="Proteomes" id="UP000766486"/>
    </source>
</evidence>
<keyword evidence="3" id="KW-1185">Reference proteome</keyword>
<feature type="region of interest" description="Disordered" evidence="1">
    <location>
        <begin position="309"/>
        <end position="346"/>
    </location>
</feature>
<feature type="compositionally biased region" description="Basic and acidic residues" evidence="1">
    <location>
        <begin position="567"/>
        <end position="580"/>
    </location>
</feature>
<feature type="region of interest" description="Disordered" evidence="1">
    <location>
        <begin position="1205"/>
        <end position="1237"/>
    </location>
</feature>
<feature type="compositionally biased region" description="Basic and acidic residues" evidence="1">
    <location>
        <begin position="489"/>
        <end position="498"/>
    </location>
</feature>
<evidence type="ECO:0000313" key="2">
    <source>
        <dbReference type="EMBL" id="VUC21746.1"/>
    </source>
</evidence>
<feature type="region of interest" description="Disordered" evidence="1">
    <location>
        <begin position="220"/>
        <end position="239"/>
    </location>
</feature>
<feature type="compositionally biased region" description="Low complexity" evidence="1">
    <location>
        <begin position="1024"/>
        <end position="1039"/>
    </location>
</feature>
<feature type="region of interest" description="Disordered" evidence="1">
    <location>
        <begin position="1265"/>
        <end position="1289"/>
    </location>
</feature>
<feature type="region of interest" description="Disordered" evidence="1">
    <location>
        <begin position="892"/>
        <end position="926"/>
    </location>
</feature>
<feature type="region of interest" description="Disordered" evidence="1">
    <location>
        <begin position="189"/>
        <end position="210"/>
    </location>
</feature>
<sequence length="1289" mass="143179">MLASATSRTTLGAGRLSSHHHISRSSAALASGISSPASQQCRCFCFGAREARGRRRNFRYRHMESIHRQLSWENQPRADDTKPVIKKHITLSTAPFAKFGTGDGNAKFDEIKSWSDDLSGIRPGRNIEDVEREAINHLFGSYQHEIWRSPLNSIRNLLKSHHTPKENAPDNVTNATAWVDGDFHIDPITNRRVPNAKSADSETAASAPKYADVDKYASSTWNEPDGLQKPTAEEQSKKYKDLGQYKPILGSLDTFKPPAADENIQWYNDLGQYKSVQWNEPHGLQQSPPEEASKNYNDLHKYAPTLDNTITTEGLPEEPPQQFTDLKNYKPASWNEPDGQQTLTPEEQSKVYKDLGSYGAVSWNEPDGLPGAAPEEKSKQYDDLGTYKATHWNEPDGLRKPTPEELSKNYDDLSQYNAVQWREPNGLPNPTEEERSKNYADLGEYKSVQWNEPDGLPALTPEEASKSYDDVDKYGPVAWSEPDGLRPLNPEEKSKNYDDLQNYSAPFVAKTSVLEEFERAQLDTTPKGNLLPPKVEVKSEDPAKEYTDLAAYGPVKWNEPDGLPKPTPEELSKNYKDLHMYRPAQWNEPDGLPSRTPEEKSKDYKDVHAYSANSQGELESVPERIHPEEASKNYNDVGLYGAVRWNEPDGLGNPTPEEKSKAYSDLPGYVARDAPAEDTVVRTHPEEASKNYKDLSGYSEQVNSSATSRVHPEEASKVYEDLAKYQPQKFESPDENRPIHPEEASKEYKDLGKYSASFEQAETLERTHPEQLTKQYKDLDKYAPKSFDPANKTYPVHSEEATKAYKDLHLYGTVSHNEPDGLPAKHQDPASEGLGPYDSKVRAEHEKTLKMGRHWGQADKMSSNTLEDSMDSLDNLTAQGIRADVLRKVQENRQNETLESAKAEHESSWDATTNQARDQIHDAKTKHTHRLTGNYIQDFSEDFARSWSTENSSTGAALFPKDLSGDGGNQSSSAKTTSVEPEDEPDLESMDHCFPTETFRPEPALNRQLSKASSKGRNKLDDSAAGTTVAGTAAGHLATSETGQMPDNEAESFATSHRSENPSTESAAPGKAISGENKMVSSFKLLAYDSSSNTVQMADATSELPQSTSSQTATDLILNLSNAAKFFPHISSLQSRGYEMVSGNKDVLVLQKVREASTSVDGEELAGTTPHHRVNPIDMMGRSVTGNFASPTGFVNYDNVFEPVSKNSTSTHQAEPHTYQEETETRKQEDQGKRKKRSIGRKAIVGVVWIAGVSYAVGAVAESLTRRAPLSERTPPSATGPVASTRVEK</sequence>
<organism evidence="2 3">
    <name type="scientific">Bionectria ochroleuca</name>
    <name type="common">Gliocladium roseum</name>
    <dbReference type="NCBI Taxonomy" id="29856"/>
    <lineage>
        <taxon>Eukaryota</taxon>
        <taxon>Fungi</taxon>
        <taxon>Dikarya</taxon>
        <taxon>Ascomycota</taxon>
        <taxon>Pezizomycotina</taxon>
        <taxon>Sordariomycetes</taxon>
        <taxon>Hypocreomycetidae</taxon>
        <taxon>Hypocreales</taxon>
        <taxon>Bionectriaceae</taxon>
        <taxon>Clonostachys</taxon>
    </lineage>
</organism>
<feature type="compositionally biased region" description="Basic and acidic residues" evidence="1">
    <location>
        <begin position="391"/>
        <end position="411"/>
    </location>
</feature>
<name>A0ABY6TSW4_BIOOC</name>
<feature type="compositionally biased region" description="Basic and acidic residues" evidence="1">
    <location>
        <begin position="892"/>
        <end position="908"/>
    </location>
</feature>
<accession>A0ABY6TSW4</accession>
<feature type="compositionally biased region" description="Basic and acidic residues" evidence="1">
    <location>
        <begin position="817"/>
        <end position="829"/>
    </location>
</feature>
<feature type="compositionally biased region" description="Polar residues" evidence="1">
    <location>
        <begin position="698"/>
        <end position="708"/>
    </location>
</feature>
<feature type="region of interest" description="Disordered" evidence="1">
    <location>
        <begin position="946"/>
        <end position="1074"/>
    </location>
</feature>
<feature type="compositionally biased region" description="Basic and acidic residues" evidence="1">
    <location>
        <begin position="463"/>
        <end position="473"/>
    </location>
</feature>
<proteinExistence type="predicted"/>
<dbReference type="EMBL" id="CABFNS010000450">
    <property type="protein sequence ID" value="VUC21746.1"/>
    <property type="molecule type" value="Genomic_DNA"/>
</dbReference>
<feature type="region of interest" description="Disordered" evidence="1">
    <location>
        <begin position="551"/>
        <end position="604"/>
    </location>
</feature>
<dbReference type="Proteomes" id="UP000766486">
    <property type="component" value="Unassembled WGS sequence"/>
</dbReference>
<feature type="region of interest" description="Disordered" evidence="1">
    <location>
        <begin position="673"/>
        <end position="715"/>
    </location>
</feature>
<feature type="compositionally biased region" description="Basic and acidic residues" evidence="1">
    <location>
        <begin position="1214"/>
        <end position="1232"/>
    </location>
</feature>